<dbReference type="PANTHER" id="PTHR21310:SF15">
    <property type="entry name" value="AMINOGLYCOSIDE PHOSPHOTRANSFERASE DOMAIN-CONTAINING PROTEIN"/>
    <property type="match status" value="1"/>
</dbReference>
<organism evidence="2 3">
    <name type="scientific">Solihabitans fulvus</name>
    <dbReference type="NCBI Taxonomy" id="1892852"/>
    <lineage>
        <taxon>Bacteria</taxon>
        <taxon>Bacillati</taxon>
        <taxon>Actinomycetota</taxon>
        <taxon>Actinomycetes</taxon>
        <taxon>Pseudonocardiales</taxon>
        <taxon>Pseudonocardiaceae</taxon>
        <taxon>Solihabitans</taxon>
    </lineage>
</organism>
<accession>A0A5B2WSA8</accession>
<proteinExistence type="predicted"/>
<dbReference type="PANTHER" id="PTHR21310">
    <property type="entry name" value="AMINOGLYCOSIDE PHOSPHOTRANSFERASE-RELATED-RELATED"/>
    <property type="match status" value="1"/>
</dbReference>
<dbReference type="RefSeq" id="WP_149853522.1">
    <property type="nucleotide sequence ID" value="NZ_VUOB01000064.1"/>
</dbReference>
<dbReference type="InterPro" id="IPR002575">
    <property type="entry name" value="Aminoglycoside_PTrfase"/>
</dbReference>
<dbReference type="AlphaFoldDB" id="A0A5B2WSA8"/>
<dbReference type="SUPFAM" id="SSF56112">
    <property type="entry name" value="Protein kinase-like (PK-like)"/>
    <property type="match status" value="1"/>
</dbReference>
<dbReference type="OrthoDB" id="5490445at2"/>
<gene>
    <name evidence="2" type="ORF">F0L68_31575</name>
</gene>
<comment type="caution">
    <text evidence="2">The sequence shown here is derived from an EMBL/GenBank/DDBJ whole genome shotgun (WGS) entry which is preliminary data.</text>
</comment>
<keyword evidence="2" id="KW-0808">Transferase</keyword>
<dbReference type="InterPro" id="IPR011009">
    <property type="entry name" value="Kinase-like_dom_sf"/>
</dbReference>
<feature type="domain" description="Aminoglycoside phosphotransferase" evidence="1">
    <location>
        <begin position="40"/>
        <end position="287"/>
    </location>
</feature>
<protein>
    <submittedName>
        <fullName evidence="2">Aminoglycoside phosphotransferase family protein</fullName>
    </submittedName>
</protein>
<dbReference type="Pfam" id="PF01636">
    <property type="entry name" value="APH"/>
    <property type="match status" value="1"/>
</dbReference>
<dbReference type="EMBL" id="VUOB01000064">
    <property type="protein sequence ID" value="KAA2253828.1"/>
    <property type="molecule type" value="Genomic_DNA"/>
</dbReference>
<reference evidence="2 3" key="1">
    <citation type="submission" date="2019-09" db="EMBL/GenBank/DDBJ databases">
        <title>Goodfellowia gen. nov., a new genus of the Pseudonocardineae related to Actinoalloteichus, containing Goodfellowia coeruleoviolacea gen. nov., comb. nov. gen. nov., comb. nov.</title>
        <authorList>
            <person name="Labeda D."/>
        </authorList>
    </citation>
    <scope>NUCLEOTIDE SEQUENCE [LARGE SCALE GENOMIC DNA]</scope>
    <source>
        <strain evidence="2 3">AN110305</strain>
    </source>
</reference>
<sequence>MEFSSIERAPGAFQEPVSAEQVAAMCERAFGGGAAVVSAVELGGGLYNNTLRVDIAGRDPVILRVAPRPDRQARIERALMRNEHASLPHFAPIAAMMPRTLFADWTHEVLGRDYVVQTMLDGVSASVGLRAYPRPSWAGFYRQLGTIARRVHEVSGERFGPVAGPTFATWGEALVSALEDTEADLVDAGLDASDVREVVAAAAKGSAVLDEIDRPRLLHGDLWVPNVMLDPDAPEPTITGVLDHDRASWGDPAADWVVHIAGLRAERDPFWETYGRRDEADGSAAWRALIYRARHIGAIRLERHRLGEHARIPDTYQEMREVLGLLADH</sequence>
<reference evidence="2 3" key="2">
    <citation type="submission" date="2019-09" db="EMBL/GenBank/DDBJ databases">
        <authorList>
            <person name="Jin C."/>
        </authorList>
    </citation>
    <scope>NUCLEOTIDE SEQUENCE [LARGE SCALE GENOMIC DNA]</scope>
    <source>
        <strain evidence="2 3">AN110305</strain>
    </source>
</reference>
<dbReference type="InterPro" id="IPR051678">
    <property type="entry name" value="AGP_Transferase"/>
</dbReference>
<dbReference type="GO" id="GO:0016740">
    <property type="term" value="F:transferase activity"/>
    <property type="evidence" value="ECO:0007669"/>
    <property type="project" value="UniProtKB-KW"/>
</dbReference>
<dbReference type="Proteomes" id="UP000323454">
    <property type="component" value="Unassembled WGS sequence"/>
</dbReference>
<evidence type="ECO:0000259" key="1">
    <source>
        <dbReference type="Pfam" id="PF01636"/>
    </source>
</evidence>
<dbReference type="Gene3D" id="3.90.1200.10">
    <property type="match status" value="1"/>
</dbReference>
<name>A0A5B2WSA8_9PSEU</name>
<keyword evidence="3" id="KW-1185">Reference proteome</keyword>
<evidence type="ECO:0000313" key="2">
    <source>
        <dbReference type="EMBL" id="KAA2253828.1"/>
    </source>
</evidence>
<evidence type="ECO:0000313" key="3">
    <source>
        <dbReference type="Proteomes" id="UP000323454"/>
    </source>
</evidence>